<keyword evidence="3" id="KW-0677">Repeat</keyword>
<dbReference type="Proteomes" id="UP000694726">
    <property type="component" value="Unplaced"/>
</dbReference>
<protein>
    <submittedName>
        <fullName evidence="9">Progestin and adipoQ receptor family member 8</fullName>
    </submittedName>
</protein>
<evidence type="ECO:0000259" key="8">
    <source>
        <dbReference type="PROSITE" id="PS51336"/>
    </source>
</evidence>
<evidence type="ECO:0000313" key="9">
    <source>
        <dbReference type="Ensembl" id="ENSSSCP00015008288.1"/>
    </source>
</evidence>
<accession>A0A8D0TWV8</accession>
<feature type="domain" description="DM10" evidence="8">
    <location>
        <begin position="175"/>
        <end position="280"/>
    </location>
</feature>
<evidence type="ECO:0000256" key="4">
    <source>
        <dbReference type="ARBA" id="ARBA00022846"/>
    </source>
</evidence>
<keyword evidence="2" id="KW-0963">Cytoplasm</keyword>
<dbReference type="PANTHER" id="PTHR12086">
    <property type="entry name" value="EF-HAND DOMAIN C-TERMINAL CONTAINING PROTEIN"/>
    <property type="match status" value="1"/>
</dbReference>
<evidence type="ECO:0000313" key="10">
    <source>
        <dbReference type="Proteomes" id="UP000694726"/>
    </source>
</evidence>
<feature type="compositionally biased region" description="Basic residues" evidence="7">
    <location>
        <begin position="36"/>
        <end position="47"/>
    </location>
</feature>
<keyword evidence="4" id="KW-0969">Cilium</keyword>
<dbReference type="PROSITE" id="PS51336">
    <property type="entry name" value="DM10"/>
    <property type="match status" value="1"/>
</dbReference>
<evidence type="ECO:0000256" key="5">
    <source>
        <dbReference type="ARBA" id="ARBA00023212"/>
    </source>
</evidence>
<dbReference type="GO" id="GO:0005879">
    <property type="term" value="C:axonemal microtubule"/>
    <property type="evidence" value="ECO:0007669"/>
    <property type="project" value="UniProtKB-ARBA"/>
</dbReference>
<dbReference type="PANTHER" id="PTHR12086:SF9">
    <property type="entry name" value="EF-HAND DOMAIN-CONTAINING PROTEIN 1"/>
    <property type="match status" value="1"/>
</dbReference>
<reference evidence="9" key="1">
    <citation type="submission" date="2025-08" db="UniProtKB">
        <authorList>
            <consortium name="Ensembl"/>
        </authorList>
    </citation>
    <scope>IDENTIFICATION</scope>
</reference>
<organism evidence="9 10">
    <name type="scientific">Sus scrofa</name>
    <name type="common">Pig</name>
    <dbReference type="NCBI Taxonomy" id="9823"/>
    <lineage>
        <taxon>Eukaryota</taxon>
        <taxon>Metazoa</taxon>
        <taxon>Chordata</taxon>
        <taxon>Craniata</taxon>
        <taxon>Vertebrata</taxon>
        <taxon>Euteleostomi</taxon>
        <taxon>Mammalia</taxon>
        <taxon>Eutheria</taxon>
        <taxon>Laurasiatheria</taxon>
        <taxon>Artiodactyla</taxon>
        <taxon>Suina</taxon>
        <taxon>Suidae</taxon>
        <taxon>Sus</taxon>
    </lineage>
</organism>
<evidence type="ECO:0000256" key="7">
    <source>
        <dbReference type="SAM" id="MobiDB-lite"/>
    </source>
</evidence>
<dbReference type="Pfam" id="PF06565">
    <property type="entry name" value="DM10_dom"/>
    <property type="match status" value="1"/>
</dbReference>
<feature type="compositionally biased region" description="Low complexity" evidence="7">
    <location>
        <begin position="62"/>
        <end position="71"/>
    </location>
</feature>
<dbReference type="SMART" id="SM00676">
    <property type="entry name" value="DM10"/>
    <property type="match status" value="1"/>
</dbReference>
<name>A0A8D0TWV8_PIG</name>
<keyword evidence="6" id="KW-0966">Cell projection</keyword>
<gene>
    <name evidence="9" type="primary">PAQR8</name>
</gene>
<feature type="region of interest" description="Disordered" evidence="7">
    <location>
        <begin position="22"/>
        <end position="76"/>
    </location>
</feature>
<dbReference type="Ensembl" id="ENSSSCT00015021082.1">
    <property type="protein sequence ID" value="ENSSSCP00015008288.1"/>
    <property type="gene ID" value="ENSSSCG00015015873.1"/>
</dbReference>
<sequence length="339" mass="38523">LLHHPTRKWPLRPLAAESELWRPDPGLEGRGVSQLPRRRRHRQRRWVRGSAHPAPGPGRGGAARSPPTRGPFFPAAPLSSSSRGHCLLREAGILGWECGLTLRKTAFHRSQTLGYRNGYAVVRRPTVGIGGDRLQVNQLSQAELDELANKAPVLTYGQLKRAPPAEFIPAHVAFDKKVLKFDAYFQEDVPGSTEEHYRIRQVNIYYYLEDDSMSVIEPVVENSGIPQGKLIKRQRLPKNDRGDHYHWKDLNRGINITIYGRTFRIVNCDKFTQVSFSLCFLEVVVSESLFFFGGPGCPQHVIIPRPAIEPMPQQRPELLQRDCWILNLLPHKETPEALF</sequence>
<keyword evidence="5" id="KW-0206">Cytoskeleton</keyword>
<evidence type="ECO:0000256" key="3">
    <source>
        <dbReference type="ARBA" id="ARBA00022737"/>
    </source>
</evidence>
<dbReference type="InterPro" id="IPR006602">
    <property type="entry name" value="DM10_dom"/>
</dbReference>
<evidence type="ECO:0000256" key="2">
    <source>
        <dbReference type="ARBA" id="ARBA00022490"/>
    </source>
</evidence>
<evidence type="ECO:0000256" key="6">
    <source>
        <dbReference type="ARBA" id="ARBA00023273"/>
    </source>
</evidence>
<comment type="subcellular location">
    <subcellularLocation>
        <location evidence="1">Cytoplasm</location>
        <location evidence="1">Cytoskeleton</location>
        <location evidence="1">Flagellum axoneme</location>
    </subcellularLocation>
</comment>
<dbReference type="AlphaFoldDB" id="A0A8D0TWV8"/>
<dbReference type="InterPro" id="IPR040193">
    <property type="entry name" value="EFHC1/EFHC2/EFHB"/>
</dbReference>
<dbReference type="FunFam" id="2.30.29.170:FF:000003">
    <property type="entry name" value="EF-hand domain (C-terminal) containing 1"/>
    <property type="match status" value="1"/>
</dbReference>
<evidence type="ECO:0000256" key="1">
    <source>
        <dbReference type="ARBA" id="ARBA00004611"/>
    </source>
</evidence>
<keyword evidence="4" id="KW-0282">Flagellum</keyword>
<proteinExistence type="predicted"/>
<dbReference type="Gene3D" id="2.30.29.170">
    <property type="match status" value="1"/>
</dbReference>